<evidence type="ECO:0000313" key="8">
    <source>
        <dbReference type="Proteomes" id="UP000272503"/>
    </source>
</evidence>
<organism evidence="7 8">
    <name type="scientific">Mycetocola tolaasinivorans</name>
    <dbReference type="NCBI Taxonomy" id="76635"/>
    <lineage>
        <taxon>Bacteria</taxon>
        <taxon>Bacillati</taxon>
        <taxon>Actinomycetota</taxon>
        <taxon>Actinomycetes</taxon>
        <taxon>Micrococcales</taxon>
        <taxon>Microbacteriaceae</taxon>
        <taxon>Mycetocola</taxon>
    </lineage>
</organism>
<evidence type="ECO:0000256" key="4">
    <source>
        <dbReference type="ARBA" id="ARBA00023136"/>
    </source>
</evidence>
<dbReference type="OrthoDB" id="4775635at2"/>
<feature type="transmembrane region" description="Helical" evidence="5">
    <location>
        <begin position="303"/>
        <end position="327"/>
    </location>
</feature>
<keyword evidence="8" id="KW-1185">Reference proteome</keyword>
<evidence type="ECO:0000256" key="2">
    <source>
        <dbReference type="ARBA" id="ARBA00022692"/>
    </source>
</evidence>
<feature type="transmembrane region" description="Helical" evidence="5">
    <location>
        <begin position="186"/>
        <end position="208"/>
    </location>
</feature>
<feature type="domain" description="Integral membrane bound transporter" evidence="6">
    <location>
        <begin position="203"/>
        <end position="324"/>
    </location>
</feature>
<keyword evidence="2 5" id="KW-0812">Transmembrane</keyword>
<name>A0A3L7AC55_9MICO</name>
<dbReference type="EMBL" id="RCUX01000001">
    <property type="protein sequence ID" value="RLP77933.1"/>
    <property type="molecule type" value="Genomic_DNA"/>
</dbReference>
<dbReference type="Proteomes" id="UP000272503">
    <property type="component" value="Unassembled WGS sequence"/>
</dbReference>
<evidence type="ECO:0000313" key="7">
    <source>
        <dbReference type="EMBL" id="RLP77933.1"/>
    </source>
</evidence>
<feature type="transmembrane region" description="Helical" evidence="5">
    <location>
        <begin position="241"/>
        <end position="257"/>
    </location>
</feature>
<evidence type="ECO:0000256" key="1">
    <source>
        <dbReference type="ARBA" id="ARBA00004141"/>
    </source>
</evidence>
<evidence type="ECO:0000256" key="5">
    <source>
        <dbReference type="SAM" id="Phobius"/>
    </source>
</evidence>
<dbReference type="Pfam" id="PF13515">
    <property type="entry name" value="FUSC_2"/>
    <property type="match status" value="1"/>
</dbReference>
<accession>A0A3L7AC55</accession>
<feature type="transmembrane region" description="Helical" evidence="5">
    <location>
        <begin position="153"/>
        <end position="174"/>
    </location>
</feature>
<protein>
    <submittedName>
        <fullName evidence="7">FUSC family protein</fullName>
    </submittedName>
</protein>
<dbReference type="InterPro" id="IPR049453">
    <property type="entry name" value="Memb_transporter_dom"/>
</dbReference>
<dbReference type="AlphaFoldDB" id="A0A3L7AC55"/>
<evidence type="ECO:0000259" key="6">
    <source>
        <dbReference type="Pfam" id="PF13515"/>
    </source>
</evidence>
<proteinExistence type="predicted"/>
<feature type="transmembrane region" description="Helical" evidence="5">
    <location>
        <begin position="36"/>
        <end position="58"/>
    </location>
</feature>
<sequence length="354" mass="37093">MQQSAEGKPSVMHEQSGGLSMAAGSWWSRFAISRGAIGSALLLTAFGATIVGGLYTFVGPNSAQAAYLSMMLLLSPVRALPVRWRIGAAVWAVAIALLGFSLGIAAPELLPICLLLVCLVQGFFRLGSVASMTRSPVNLLVFAGLSHTEVATWHVFVGAVVGAGFLLLFSFFLPGGSSAPLAPAPLRARLSSGVMLASGALLILWISSAIDYPYVSWVLLSYCMILAVDTGHVVERARSRILGTVAGAIAATLITLAPQPVPIIAAVIAVVLCVAYARSGNYAMFVTFLTPAVLLTTSSEKPAYIVGIGRIEAVLAAAIIALAVTFITHQLAHTRLFQRSTDAPFTPQQIEGTR</sequence>
<keyword evidence="3 5" id="KW-1133">Transmembrane helix</keyword>
<reference evidence="7 8" key="1">
    <citation type="submission" date="2018-10" db="EMBL/GenBank/DDBJ databases">
        <authorList>
            <person name="Li J."/>
        </authorList>
    </citation>
    <scope>NUCLEOTIDE SEQUENCE [LARGE SCALE GENOMIC DNA]</scope>
    <source>
        <strain evidence="7 8">IF 016277</strain>
    </source>
</reference>
<evidence type="ECO:0000256" key="3">
    <source>
        <dbReference type="ARBA" id="ARBA00022989"/>
    </source>
</evidence>
<dbReference type="GO" id="GO:0016020">
    <property type="term" value="C:membrane"/>
    <property type="evidence" value="ECO:0007669"/>
    <property type="project" value="UniProtKB-SubCell"/>
</dbReference>
<comment type="caution">
    <text evidence="7">The sequence shown here is derived from an EMBL/GenBank/DDBJ whole genome shotgun (WGS) entry which is preliminary data.</text>
</comment>
<feature type="transmembrane region" description="Helical" evidence="5">
    <location>
        <begin position="88"/>
        <end position="106"/>
    </location>
</feature>
<feature type="transmembrane region" description="Helical" evidence="5">
    <location>
        <begin position="214"/>
        <end position="234"/>
    </location>
</feature>
<gene>
    <name evidence="7" type="ORF">D9V32_00960</name>
</gene>
<feature type="transmembrane region" description="Helical" evidence="5">
    <location>
        <begin position="113"/>
        <end position="133"/>
    </location>
</feature>
<comment type="subcellular location">
    <subcellularLocation>
        <location evidence="1">Membrane</location>
        <topology evidence="1">Multi-pass membrane protein</topology>
    </subcellularLocation>
</comment>
<feature type="transmembrane region" description="Helical" evidence="5">
    <location>
        <begin position="263"/>
        <end position="296"/>
    </location>
</feature>
<keyword evidence="4 5" id="KW-0472">Membrane</keyword>